<dbReference type="GO" id="GO:0000723">
    <property type="term" value="P:telomere maintenance"/>
    <property type="evidence" value="ECO:0007669"/>
    <property type="project" value="InterPro"/>
</dbReference>
<keyword evidence="1" id="KW-0227">DNA damage</keyword>
<dbReference type="Pfam" id="PF05970">
    <property type="entry name" value="PIF1"/>
    <property type="match status" value="1"/>
</dbReference>
<keyword evidence="1" id="KW-0233">DNA recombination</keyword>
<feature type="non-terminal residue" evidence="3">
    <location>
        <position position="1128"/>
    </location>
</feature>
<keyword evidence="1" id="KW-0547">Nucleotide-binding</keyword>
<name>A0AAD2CJU6_9STRA</name>
<sequence length="1128" mass="127637">GVVEDHMKGTLHFHIIFYGSITSYVLQELCQVSAICKKVVEALDSFYKAKFSTGTNFRNVLTRTLRKSTALRQLAEPMSSPALLQRTNPIATMDDLSSNGSTMQKMEIHLVTRQQIVNTMCITELVIKDFMNQPENSNTTVSPQEGAATVLMDAVPISQDANPGKNHAGYEIGVLQPVLIQTYHLKSPLDCGKEEPIVAWELDRPIPKLAAQFGFDSTSADLRHVLSLPTDGSEQSTRILIASNVRKLLKHHDHDSLGCFYGNGHQIWAFINSGEIEAVKELYSQCTDALQTANQYVVDHNIPLFYCTGSHNNAVLLGGVQQSKSAMFYIAPYMAKEKVSLSASLTILEHARKLVQEHKSTAEDRDTKPQERLAKHFLSKVTNKLNAYTELSDYQTVAYLLQIPSIITSEVFQYSEPWGAINYRNILIPKKMEQANTGIESDGNNAKNDNKSEDNAYLGYIKTFIVEKGEDGEDNIKMAVPVVAMYFHRGKDLEHLNLYEYDAFIQVKELPKKESSSAKSTWFKFEGAFELRARFGQTLCRKQRTLIFKGKVPKHPGKEPQLNHPTHSSWQTRADQHANYILTMFRPCEIYNGSETKKALSQSYGWGDLVAWINTSQHNDSTVSKFRLMAVDRRMNTLASDFQTKKILSAYRARDADKWSSYKQERHRRTDQLLKFYERQEDSLLLDEDFFQAKYNILDSRSTTTALNMNADAESFSQSVSTFTFPHTPDRTIQKYDAVGAMTIQWKQRASLLYDKQDGKSSLWDDDDNISLGENKVQTGELSPWRCVNNANALPLNDGQAQIIETYRKYLQYPEDQSVVQPPAVVLLTGKGGTGKSFVIHRLLMLGNTTKQTSRVWTMASNNLNAADINGSTIASLQKQRIQKRQKDELKIVQRKISPAAVIGLEKQNVQDLRLIIIDEVSNVTASKLGELSRLFSEVLQNPDQFFGGIPVLLVGDFNQKEPVGGILATTSLIKKVKNEIGHSKHTTNSEHRMKKKQKLSIETTTPSLLDANCHNVVSDNNLGCNILAASRWFELTEAERSKDTNHNNNIDSLYNGNPIQPDKFHMYKLYNDETLKADTFDEQQRWLKAPVIVKTNRERCTINYSRAVQFAKARNIVLVRWPSQYKK</sequence>
<dbReference type="AlphaFoldDB" id="A0AAD2CJU6"/>
<dbReference type="GO" id="GO:0043139">
    <property type="term" value="F:5'-3' DNA helicase activity"/>
    <property type="evidence" value="ECO:0007669"/>
    <property type="project" value="UniProtKB-EC"/>
</dbReference>
<dbReference type="GO" id="GO:0016787">
    <property type="term" value="F:hydrolase activity"/>
    <property type="evidence" value="ECO:0007669"/>
    <property type="project" value="UniProtKB-KW"/>
</dbReference>
<feature type="non-terminal residue" evidence="3">
    <location>
        <position position="1"/>
    </location>
</feature>
<comment type="cofactor">
    <cofactor evidence="1">
        <name>Mg(2+)</name>
        <dbReference type="ChEBI" id="CHEBI:18420"/>
    </cofactor>
</comment>
<reference evidence="3" key="1">
    <citation type="submission" date="2023-08" db="EMBL/GenBank/DDBJ databases">
        <authorList>
            <person name="Audoor S."/>
            <person name="Bilcke G."/>
        </authorList>
    </citation>
    <scope>NUCLEOTIDE SEQUENCE</scope>
</reference>
<dbReference type="EMBL" id="CAKOGP040000425">
    <property type="protein sequence ID" value="CAJ1934966.1"/>
    <property type="molecule type" value="Genomic_DNA"/>
</dbReference>
<evidence type="ECO:0000259" key="2">
    <source>
        <dbReference type="Pfam" id="PF05970"/>
    </source>
</evidence>
<gene>
    <name evidence="3" type="ORF">CYCCA115_LOCUS4303</name>
</gene>
<keyword evidence="1" id="KW-0378">Hydrolase</keyword>
<organism evidence="3 4">
    <name type="scientific">Cylindrotheca closterium</name>
    <dbReference type="NCBI Taxonomy" id="2856"/>
    <lineage>
        <taxon>Eukaryota</taxon>
        <taxon>Sar</taxon>
        <taxon>Stramenopiles</taxon>
        <taxon>Ochrophyta</taxon>
        <taxon>Bacillariophyta</taxon>
        <taxon>Bacillariophyceae</taxon>
        <taxon>Bacillariophycidae</taxon>
        <taxon>Bacillariales</taxon>
        <taxon>Bacillariaceae</taxon>
        <taxon>Cylindrotheca</taxon>
    </lineage>
</organism>
<dbReference type="PANTHER" id="PTHR47642">
    <property type="entry name" value="ATP-DEPENDENT DNA HELICASE"/>
    <property type="match status" value="1"/>
</dbReference>
<dbReference type="InterPro" id="IPR027417">
    <property type="entry name" value="P-loop_NTPase"/>
</dbReference>
<proteinExistence type="inferred from homology"/>
<dbReference type="SUPFAM" id="SSF52540">
    <property type="entry name" value="P-loop containing nucleoside triphosphate hydrolases"/>
    <property type="match status" value="1"/>
</dbReference>
<evidence type="ECO:0000256" key="1">
    <source>
        <dbReference type="RuleBase" id="RU363044"/>
    </source>
</evidence>
<dbReference type="GO" id="GO:0006310">
    <property type="term" value="P:DNA recombination"/>
    <property type="evidence" value="ECO:0007669"/>
    <property type="project" value="UniProtKB-KW"/>
</dbReference>
<evidence type="ECO:0000313" key="4">
    <source>
        <dbReference type="Proteomes" id="UP001295423"/>
    </source>
</evidence>
<feature type="domain" description="DNA helicase Pif1-like DEAD-box helicase" evidence="2">
    <location>
        <begin position="820"/>
        <end position="965"/>
    </location>
</feature>
<keyword evidence="1" id="KW-0067">ATP-binding</keyword>
<dbReference type="PANTHER" id="PTHR47642:SF5">
    <property type="entry name" value="ATP-DEPENDENT DNA HELICASE"/>
    <property type="match status" value="1"/>
</dbReference>
<protein>
    <recommendedName>
        <fullName evidence="1">ATP-dependent DNA helicase</fullName>
        <ecNumber evidence="1">5.6.2.3</ecNumber>
    </recommendedName>
</protein>
<dbReference type="GO" id="GO:0006281">
    <property type="term" value="P:DNA repair"/>
    <property type="evidence" value="ECO:0007669"/>
    <property type="project" value="UniProtKB-KW"/>
</dbReference>
<keyword evidence="4" id="KW-1185">Reference proteome</keyword>
<comment type="caution">
    <text evidence="3">The sequence shown here is derived from an EMBL/GenBank/DDBJ whole genome shotgun (WGS) entry which is preliminary data.</text>
</comment>
<dbReference type="InterPro" id="IPR010285">
    <property type="entry name" value="DNA_helicase_pif1-like_DEAD"/>
</dbReference>
<comment type="similarity">
    <text evidence="1">Belongs to the helicase family.</text>
</comment>
<keyword evidence="1" id="KW-0347">Helicase</keyword>
<dbReference type="InterPro" id="IPR051055">
    <property type="entry name" value="PIF1_helicase"/>
</dbReference>
<dbReference type="EC" id="5.6.2.3" evidence="1"/>
<keyword evidence="1" id="KW-0234">DNA repair</keyword>
<accession>A0AAD2CJU6</accession>
<evidence type="ECO:0000313" key="3">
    <source>
        <dbReference type="EMBL" id="CAJ1934966.1"/>
    </source>
</evidence>
<dbReference type="Gene3D" id="3.40.50.300">
    <property type="entry name" value="P-loop containing nucleotide triphosphate hydrolases"/>
    <property type="match status" value="1"/>
</dbReference>
<dbReference type="Proteomes" id="UP001295423">
    <property type="component" value="Unassembled WGS sequence"/>
</dbReference>
<dbReference type="GO" id="GO:0005524">
    <property type="term" value="F:ATP binding"/>
    <property type="evidence" value="ECO:0007669"/>
    <property type="project" value="UniProtKB-KW"/>
</dbReference>
<comment type="catalytic activity">
    <reaction evidence="1">
        <text>ATP + H2O = ADP + phosphate + H(+)</text>
        <dbReference type="Rhea" id="RHEA:13065"/>
        <dbReference type="ChEBI" id="CHEBI:15377"/>
        <dbReference type="ChEBI" id="CHEBI:15378"/>
        <dbReference type="ChEBI" id="CHEBI:30616"/>
        <dbReference type="ChEBI" id="CHEBI:43474"/>
        <dbReference type="ChEBI" id="CHEBI:456216"/>
        <dbReference type="EC" id="5.6.2.3"/>
    </reaction>
</comment>